<dbReference type="InterPro" id="IPR008250">
    <property type="entry name" value="ATPase_P-typ_transduc_dom_A_sf"/>
</dbReference>
<proteinExistence type="inferred from homology"/>
<dbReference type="Gene3D" id="2.70.150.10">
    <property type="entry name" value="Calcium-transporting ATPase, cytoplasmic transduction domain A"/>
    <property type="match status" value="1"/>
</dbReference>
<dbReference type="Pfam" id="PF00690">
    <property type="entry name" value="Cation_ATPase_N"/>
    <property type="match status" value="1"/>
</dbReference>
<dbReference type="InterPro" id="IPR050510">
    <property type="entry name" value="Cation_transp_ATPase_P-type"/>
</dbReference>
<sequence length="204" mass="21434">MATSATAPGPVRAAGLAAEEAADRLRRVGPNVLPSSRPPAIWRLLARQLTHFFALLLWAAAVLAVIAGMPELGVAIAVVVLVNGVFAFVQEYRADRAADRLRDLMPAAATVRRDGHRLTVAAADLVPDDLVLLEAGDRVSADLTVVEAHAIAVDESMLTGESVPRRVTVDERLFAGTYLVEGAASAIVVATGQQTRLAGIAELT</sequence>
<feature type="domain" description="Cation-transporting P-type ATPase N-terminal" evidence="7">
    <location>
        <begin position="2"/>
        <end position="69"/>
    </location>
</feature>
<evidence type="ECO:0000256" key="2">
    <source>
        <dbReference type="ARBA" id="ARBA00005675"/>
    </source>
</evidence>
<protein>
    <submittedName>
        <fullName evidence="8">Haloacid dehalogenase</fullName>
    </submittedName>
</protein>
<dbReference type="Pfam" id="PF00122">
    <property type="entry name" value="E1-E2_ATPase"/>
    <property type="match status" value="1"/>
</dbReference>
<dbReference type="Proteomes" id="UP000245683">
    <property type="component" value="Unassembled WGS sequence"/>
</dbReference>
<dbReference type="SUPFAM" id="SSF81665">
    <property type="entry name" value="Calcium ATPase, transmembrane domain M"/>
    <property type="match status" value="1"/>
</dbReference>
<keyword evidence="3" id="KW-1003">Cell membrane</keyword>
<feature type="transmembrane region" description="Helical" evidence="6">
    <location>
        <begin position="72"/>
        <end position="92"/>
    </location>
</feature>
<dbReference type="EMBL" id="QGSV01000200">
    <property type="protein sequence ID" value="PWU47173.1"/>
    <property type="molecule type" value="Genomic_DNA"/>
</dbReference>
<keyword evidence="4" id="KW-0547">Nucleotide-binding</keyword>
<organism evidence="8 9">
    <name type="scientific">Micromonospora globispora</name>
    <dbReference type="NCBI Taxonomy" id="1450148"/>
    <lineage>
        <taxon>Bacteria</taxon>
        <taxon>Bacillati</taxon>
        <taxon>Actinomycetota</taxon>
        <taxon>Actinomycetes</taxon>
        <taxon>Micromonosporales</taxon>
        <taxon>Micromonosporaceae</taxon>
        <taxon>Micromonospora</taxon>
    </lineage>
</organism>
<dbReference type="GO" id="GO:0016887">
    <property type="term" value="F:ATP hydrolysis activity"/>
    <property type="evidence" value="ECO:0007669"/>
    <property type="project" value="InterPro"/>
</dbReference>
<dbReference type="GO" id="GO:0005524">
    <property type="term" value="F:ATP binding"/>
    <property type="evidence" value="ECO:0007669"/>
    <property type="project" value="UniProtKB-KW"/>
</dbReference>
<evidence type="ECO:0000259" key="7">
    <source>
        <dbReference type="SMART" id="SM00831"/>
    </source>
</evidence>
<comment type="caution">
    <text evidence="8">The sequence shown here is derived from an EMBL/GenBank/DDBJ whole genome shotgun (WGS) entry which is preliminary data.</text>
</comment>
<feature type="transmembrane region" description="Helical" evidence="6">
    <location>
        <begin position="44"/>
        <end position="66"/>
    </location>
</feature>
<keyword evidence="6" id="KW-1133">Transmembrane helix</keyword>
<keyword evidence="9" id="KW-1185">Reference proteome</keyword>
<reference evidence="9" key="1">
    <citation type="submission" date="2018-05" db="EMBL/GenBank/DDBJ databases">
        <title>Micromonospora globispora sp. nov. and Micromonospora rugosa sp. nov., isolated from marine sediment.</title>
        <authorList>
            <person name="Carro L."/>
            <person name="Aysel V."/>
            <person name="Cetin D."/>
            <person name="Igual J.M."/>
            <person name="Klenk H.-P."/>
            <person name="Trujillo M.E."/>
            <person name="Sahin N."/>
        </authorList>
    </citation>
    <scope>NUCLEOTIDE SEQUENCE [LARGE SCALE GENOMIC DNA]</scope>
    <source>
        <strain evidence="9">S2904</strain>
    </source>
</reference>
<evidence type="ECO:0000256" key="4">
    <source>
        <dbReference type="ARBA" id="ARBA00022741"/>
    </source>
</evidence>
<keyword evidence="6" id="KW-0812">Transmembrane</keyword>
<dbReference type="Gene3D" id="1.20.1110.10">
    <property type="entry name" value="Calcium-transporting ATPase, transmembrane domain"/>
    <property type="match status" value="1"/>
</dbReference>
<dbReference type="InterPro" id="IPR004014">
    <property type="entry name" value="ATPase_P-typ_cation-transptr_N"/>
</dbReference>
<evidence type="ECO:0000313" key="9">
    <source>
        <dbReference type="Proteomes" id="UP000245683"/>
    </source>
</evidence>
<comment type="subcellular location">
    <subcellularLocation>
        <location evidence="1">Cell membrane</location>
        <topology evidence="1">Multi-pass membrane protein</topology>
    </subcellularLocation>
</comment>
<keyword evidence="6" id="KW-0472">Membrane</keyword>
<name>A0A317K7P6_9ACTN</name>
<dbReference type="NCBIfam" id="TIGR01494">
    <property type="entry name" value="ATPase_P-type"/>
    <property type="match status" value="1"/>
</dbReference>
<comment type="similarity">
    <text evidence="2">Belongs to the cation transport ATPase (P-type) (TC 3.A.3) family. Type IIA subfamily.</text>
</comment>
<dbReference type="PANTHER" id="PTHR43294">
    <property type="entry name" value="SODIUM/POTASSIUM-TRANSPORTING ATPASE SUBUNIT ALPHA"/>
    <property type="match status" value="1"/>
</dbReference>
<evidence type="ECO:0000256" key="3">
    <source>
        <dbReference type="ARBA" id="ARBA00022475"/>
    </source>
</evidence>
<feature type="non-terminal residue" evidence="8">
    <location>
        <position position="204"/>
    </location>
</feature>
<evidence type="ECO:0000256" key="6">
    <source>
        <dbReference type="SAM" id="Phobius"/>
    </source>
</evidence>
<evidence type="ECO:0000313" key="8">
    <source>
        <dbReference type="EMBL" id="PWU47173.1"/>
    </source>
</evidence>
<dbReference type="RefSeq" id="WP_133255702.1">
    <property type="nucleotide sequence ID" value="NZ_QGSV01000200.1"/>
</dbReference>
<dbReference type="InterPro" id="IPR059000">
    <property type="entry name" value="ATPase_P-type_domA"/>
</dbReference>
<evidence type="ECO:0000256" key="1">
    <source>
        <dbReference type="ARBA" id="ARBA00004651"/>
    </source>
</evidence>
<dbReference type="InterPro" id="IPR001757">
    <property type="entry name" value="P_typ_ATPase"/>
</dbReference>
<dbReference type="GO" id="GO:0005886">
    <property type="term" value="C:plasma membrane"/>
    <property type="evidence" value="ECO:0007669"/>
    <property type="project" value="UniProtKB-SubCell"/>
</dbReference>
<dbReference type="SUPFAM" id="SSF81653">
    <property type="entry name" value="Calcium ATPase, transduction domain A"/>
    <property type="match status" value="1"/>
</dbReference>
<accession>A0A317K7P6</accession>
<dbReference type="SMART" id="SM00831">
    <property type="entry name" value="Cation_ATPase_N"/>
    <property type="match status" value="1"/>
</dbReference>
<gene>
    <name evidence="8" type="ORF">DLJ46_15455</name>
</gene>
<evidence type="ECO:0000256" key="5">
    <source>
        <dbReference type="ARBA" id="ARBA00022840"/>
    </source>
</evidence>
<dbReference type="AlphaFoldDB" id="A0A317K7P6"/>
<dbReference type="OrthoDB" id="9814270at2"/>
<dbReference type="InterPro" id="IPR023298">
    <property type="entry name" value="ATPase_P-typ_TM_dom_sf"/>
</dbReference>
<dbReference type="PANTHER" id="PTHR43294:SF21">
    <property type="entry name" value="CATION TRANSPORTING ATPASE"/>
    <property type="match status" value="1"/>
</dbReference>
<keyword evidence="5" id="KW-0067">ATP-binding</keyword>